<evidence type="ECO:0000313" key="2">
    <source>
        <dbReference type="EMBL" id="MPM33272.1"/>
    </source>
</evidence>
<reference evidence="2" key="1">
    <citation type="submission" date="2019-08" db="EMBL/GenBank/DDBJ databases">
        <authorList>
            <person name="Kucharzyk K."/>
            <person name="Murdoch R.W."/>
            <person name="Higgins S."/>
            <person name="Loffler F."/>
        </authorList>
    </citation>
    <scope>NUCLEOTIDE SEQUENCE</scope>
</reference>
<sequence>MLGVAQIDINENGQRHDNQHVEQVLLTQQRGKPARLGVLIDNAHGIGAKGVFPLGHAIGGQLNGHIVHHQGKQGFVGAESCLEQGGNPAPQRARQTAGGKGHHQKHPAGHGLSAVNHHGGGCDAAHQNLALGADVPEPHFEGRRQAHADAQQHHGISQGDPAPPGGAEGALEHSAVNLQRVELHDGVNDDGAHHKRHGKAGKADEPAAPGCDGVPLDNADQRVLSRVVHAHPPLPVSSSSCRPGACLRPRRAQRR</sequence>
<feature type="compositionally biased region" description="Basic and acidic residues" evidence="1">
    <location>
        <begin position="143"/>
        <end position="152"/>
    </location>
</feature>
<evidence type="ECO:0000256" key="1">
    <source>
        <dbReference type="SAM" id="MobiDB-lite"/>
    </source>
</evidence>
<dbReference type="EMBL" id="VSSQ01006608">
    <property type="protein sequence ID" value="MPM33272.1"/>
    <property type="molecule type" value="Genomic_DNA"/>
</dbReference>
<dbReference type="AlphaFoldDB" id="A0A644YXR5"/>
<proteinExistence type="predicted"/>
<organism evidence="2">
    <name type="scientific">bioreactor metagenome</name>
    <dbReference type="NCBI Taxonomy" id="1076179"/>
    <lineage>
        <taxon>unclassified sequences</taxon>
        <taxon>metagenomes</taxon>
        <taxon>ecological metagenomes</taxon>
    </lineage>
</organism>
<comment type="caution">
    <text evidence="2">The sequence shown here is derived from an EMBL/GenBank/DDBJ whole genome shotgun (WGS) entry which is preliminary data.</text>
</comment>
<feature type="region of interest" description="Disordered" evidence="1">
    <location>
        <begin position="231"/>
        <end position="255"/>
    </location>
</feature>
<gene>
    <name evidence="2" type="ORF">SDC9_79842</name>
</gene>
<name>A0A644YXR5_9ZZZZ</name>
<feature type="region of interest" description="Disordered" evidence="1">
    <location>
        <begin position="80"/>
        <end position="123"/>
    </location>
</feature>
<protein>
    <submittedName>
        <fullName evidence="2">Uncharacterized protein</fullName>
    </submittedName>
</protein>
<feature type="region of interest" description="Disordered" evidence="1">
    <location>
        <begin position="143"/>
        <end position="170"/>
    </location>
</feature>
<accession>A0A644YXR5</accession>
<feature type="region of interest" description="Disordered" evidence="1">
    <location>
        <begin position="187"/>
        <end position="217"/>
    </location>
</feature>